<dbReference type="Gene3D" id="1.10.1790.10">
    <property type="entry name" value="PRD domain"/>
    <property type="match status" value="2"/>
</dbReference>
<dbReference type="Pfam" id="PF00874">
    <property type="entry name" value="PRD"/>
    <property type="match status" value="1"/>
</dbReference>
<evidence type="ECO:0000256" key="3">
    <source>
        <dbReference type="ARBA" id="ARBA00023015"/>
    </source>
</evidence>
<reference evidence="9 10" key="1">
    <citation type="submission" date="2024-03" db="EMBL/GenBank/DDBJ databases">
        <title>Human intestinal bacterial collection.</title>
        <authorList>
            <person name="Pauvert C."/>
            <person name="Hitch T.C.A."/>
            <person name="Clavel T."/>
        </authorList>
    </citation>
    <scope>NUCLEOTIDE SEQUENCE [LARGE SCALE GENOMIC DNA]</scope>
    <source>
        <strain evidence="9 10">CLA-SR-H021</strain>
    </source>
</reference>
<organism evidence="9 10">
    <name type="scientific">Enterocloster hominis</name>
    <name type="common">ex Hitch et al. 2024</name>
    <dbReference type="NCBI Taxonomy" id="1917870"/>
    <lineage>
        <taxon>Bacteria</taxon>
        <taxon>Bacillati</taxon>
        <taxon>Bacillota</taxon>
        <taxon>Clostridia</taxon>
        <taxon>Lachnospirales</taxon>
        <taxon>Lachnospiraceae</taxon>
        <taxon>Enterocloster</taxon>
    </lineage>
</organism>
<dbReference type="PROSITE" id="PS51094">
    <property type="entry name" value="PTS_EIIA_TYPE_2"/>
    <property type="match status" value="1"/>
</dbReference>
<dbReference type="PANTHER" id="PTHR30185">
    <property type="entry name" value="CRYPTIC BETA-GLUCOSIDE BGL OPERON ANTITERMINATOR"/>
    <property type="match status" value="1"/>
</dbReference>
<keyword evidence="10" id="KW-1185">Reference proteome</keyword>
<dbReference type="Pfam" id="PF05043">
    <property type="entry name" value="Mga"/>
    <property type="match status" value="1"/>
</dbReference>
<accession>A0ABV1D315</accession>
<dbReference type="Pfam" id="PF08279">
    <property type="entry name" value="HTH_11"/>
    <property type="match status" value="1"/>
</dbReference>
<dbReference type="RefSeq" id="WP_008717366.1">
    <property type="nucleotide sequence ID" value="NZ_JBBMFM010000018.1"/>
</dbReference>
<evidence type="ECO:0000256" key="4">
    <source>
        <dbReference type="ARBA" id="ARBA00023159"/>
    </source>
</evidence>
<dbReference type="SUPFAM" id="SSF55804">
    <property type="entry name" value="Phoshotransferase/anion transport protein"/>
    <property type="match status" value="1"/>
</dbReference>
<dbReference type="PROSITE" id="PS51099">
    <property type="entry name" value="PTS_EIIB_TYPE_2"/>
    <property type="match status" value="1"/>
</dbReference>
<dbReference type="InterPro" id="IPR036634">
    <property type="entry name" value="PRD_sf"/>
</dbReference>
<dbReference type="Proteomes" id="UP001454086">
    <property type="component" value="Unassembled WGS sequence"/>
</dbReference>
<evidence type="ECO:0000313" key="10">
    <source>
        <dbReference type="Proteomes" id="UP001454086"/>
    </source>
</evidence>
<dbReference type="Pfam" id="PF00359">
    <property type="entry name" value="PTS_EIIA_2"/>
    <property type="match status" value="1"/>
</dbReference>
<dbReference type="InterPro" id="IPR036388">
    <property type="entry name" value="WH-like_DNA-bd_sf"/>
</dbReference>
<evidence type="ECO:0000256" key="1">
    <source>
        <dbReference type="ARBA" id="ARBA00022679"/>
    </source>
</evidence>
<dbReference type="PROSITE" id="PS51372">
    <property type="entry name" value="PRD_2"/>
    <property type="match status" value="1"/>
</dbReference>
<keyword evidence="1" id="KW-0808">Transferase</keyword>
<dbReference type="InterPro" id="IPR002178">
    <property type="entry name" value="PTS_EIIA_type-2_dom"/>
</dbReference>
<gene>
    <name evidence="9" type="ORF">WMQ36_07370</name>
</gene>
<dbReference type="InterPro" id="IPR007737">
    <property type="entry name" value="Mga_HTH"/>
</dbReference>
<protein>
    <submittedName>
        <fullName evidence="9">PRD domain-containing protein</fullName>
    </submittedName>
</protein>
<feature type="domain" description="PRD" evidence="8">
    <location>
        <begin position="288"/>
        <end position="395"/>
    </location>
</feature>
<evidence type="ECO:0000313" key="9">
    <source>
        <dbReference type="EMBL" id="MEQ2424789.1"/>
    </source>
</evidence>
<keyword evidence="3" id="KW-0805">Transcription regulation</keyword>
<sequence length="632" mass="73952">MDRVKLQELLVLLKQDEYRTASQLASRLGVSEKTVRTGLHELDRQLAENGGRVTSKARFGYHLEITDQDQFEKYQSETAVDGSIPDSGQARSEYLLAYLLFRREYVKIEQLCDFIYVSKTTLSHYLKSVEDILRRYRLSIERRPNYGIKIRGEEFDMRRLISDYFIKRHCLEGVDISHQEEEMAALARQVRKLMANYEVHLSEISFENFVDYTYVAWKRMKAGYYLKMDRENLPEIGVKEQAFIQELLGILAKEKGISCTQDEENYLLLYLAGKRMIGNIVENDSNFVIHEQTDRLALEMIRLVDHDFHMDFLKNFEMRMTLNQHLVPFDVRMRYDIPLKNPMLQEIKEKYSLAYQMSGVSCSVLKEYYHREIPEDEVGYFALIFELALEKGDLERRLDILVVCSTGKGTSRLLKYKYEQEFSEFLNSIYVCDLIGLESFDLSLVDYIFTTVPITMKVSVPIVEVGMFLGTEDIQRVTDVLRFGSNGDIIRRYYGPARFLSHVPVGSKEDVLKYICDVIEKQELVDNDFYDLVLERETYIQMDYGNMITLPHPNQIASEESFAYVAVLERPMVWNNLPVQVILLTSIGRKGDKEKERQRFYETTARFALSREAVSQLIQAPEYEVLVRQLKK</sequence>
<proteinExistence type="predicted"/>
<dbReference type="InterPro" id="IPR036095">
    <property type="entry name" value="PTS_EIIB-like_sf"/>
</dbReference>
<evidence type="ECO:0000259" key="6">
    <source>
        <dbReference type="PROSITE" id="PS51094"/>
    </source>
</evidence>
<dbReference type="SUPFAM" id="SSF63520">
    <property type="entry name" value="PTS-regulatory domain, PRD"/>
    <property type="match status" value="2"/>
</dbReference>
<evidence type="ECO:0000259" key="7">
    <source>
        <dbReference type="PROSITE" id="PS51099"/>
    </source>
</evidence>
<dbReference type="PANTHER" id="PTHR30185:SF13">
    <property type="entry name" value="LICABCH OPERON REGULATOR-RELATED"/>
    <property type="match status" value="1"/>
</dbReference>
<feature type="domain" description="PTS EIIB type-2" evidence="7">
    <location>
        <begin position="398"/>
        <end position="489"/>
    </location>
</feature>
<keyword evidence="4" id="KW-0010">Activator</keyword>
<keyword evidence="2" id="KW-0677">Repeat</keyword>
<dbReference type="EMBL" id="JBBMFM010000018">
    <property type="protein sequence ID" value="MEQ2424789.1"/>
    <property type="molecule type" value="Genomic_DNA"/>
</dbReference>
<dbReference type="InterPro" id="IPR050661">
    <property type="entry name" value="BglG_antiterminators"/>
</dbReference>
<dbReference type="InterPro" id="IPR016152">
    <property type="entry name" value="PTrfase/Anion_transptr"/>
</dbReference>
<dbReference type="Gene3D" id="3.40.930.10">
    <property type="entry name" value="Mannitol-specific EII, Chain A"/>
    <property type="match status" value="1"/>
</dbReference>
<dbReference type="Gene3D" id="3.40.50.2300">
    <property type="match status" value="1"/>
</dbReference>
<feature type="domain" description="PTS EIIA type-2" evidence="6">
    <location>
        <begin position="492"/>
        <end position="632"/>
    </location>
</feature>
<dbReference type="InterPro" id="IPR011608">
    <property type="entry name" value="PRD"/>
</dbReference>
<dbReference type="Gene3D" id="1.10.10.10">
    <property type="entry name" value="Winged helix-like DNA-binding domain superfamily/Winged helix DNA-binding domain"/>
    <property type="match status" value="1"/>
</dbReference>
<dbReference type="SUPFAM" id="SSF52794">
    <property type="entry name" value="PTS system IIB component-like"/>
    <property type="match status" value="1"/>
</dbReference>
<dbReference type="InterPro" id="IPR013196">
    <property type="entry name" value="HTH_11"/>
</dbReference>
<evidence type="ECO:0000256" key="2">
    <source>
        <dbReference type="ARBA" id="ARBA00022737"/>
    </source>
</evidence>
<evidence type="ECO:0000259" key="8">
    <source>
        <dbReference type="PROSITE" id="PS51372"/>
    </source>
</evidence>
<evidence type="ECO:0000256" key="5">
    <source>
        <dbReference type="ARBA" id="ARBA00023163"/>
    </source>
</evidence>
<name>A0ABV1D315_9FIRM</name>
<comment type="caution">
    <text evidence="9">The sequence shown here is derived from an EMBL/GenBank/DDBJ whole genome shotgun (WGS) entry which is preliminary data.</text>
</comment>
<keyword evidence="5" id="KW-0804">Transcription</keyword>
<dbReference type="InterPro" id="IPR013011">
    <property type="entry name" value="PTS_EIIB_2"/>
</dbReference>
<dbReference type="CDD" id="cd05568">
    <property type="entry name" value="PTS_IIB_bgl_like"/>
    <property type="match status" value="1"/>
</dbReference>